<name>A0ABM9BHJ4_9BACL</name>
<evidence type="ECO:0000313" key="1">
    <source>
        <dbReference type="EMBL" id="CAH1058192.1"/>
    </source>
</evidence>
<evidence type="ECO:0000313" key="2">
    <source>
        <dbReference type="Proteomes" id="UP000838749"/>
    </source>
</evidence>
<dbReference type="Proteomes" id="UP000838749">
    <property type="component" value="Unassembled WGS sequence"/>
</dbReference>
<dbReference type="RefSeq" id="WP_234539665.1">
    <property type="nucleotide sequence ID" value="NZ_CAKMAB010000030.1"/>
</dbReference>
<protein>
    <recommendedName>
        <fullName evidence="3">Butirosin biosynthesis protein H N-terminal domain-containing protein</fullName>
    </recommendedName>
</protein>
<organism evidence="1 2">
    <name type="scientific">Paenibacillus pseudetheri</name>
    <dbReference type="NCBI Taxonomy" id="2897682"/>
    <lineage>
        <taxon>Bacteria</taxon>
        <taxon>Bacillati</taxon>
        <taxon>Bacillota</taxon>
        <taxon>Bacilli</taxon>
        <taxon>Bacillales</taxon>
        <taxon>Paenibacillaceae</taxon>
        <taxon>Paenibacillus</taxon>
    </lineage>
</organism>
<comment type="caution">
    <text evidence="1">The sequence shown here is derived from an EMBL/GenBank/DDBJ whole genome shotgun (WGS) entry which is preliminary data.</text>
</comment>
<reference evidence="1" key="1">
    <citation type="submission" date="2021-12" db="EMBL/GenBank/DDBJ databases">
        <authorList>
            <person name="Criscuolo A."/>
        </authorList>
    </citation>
    <scope>NUCLEOTIDE SEQUENCE</scope>
    <source>
        <strain evidence="1">CIP111894</strain>
    </source>
</reference>
<gene>
    <name evidence="1" type="ORF">PAECIP111894_04365</name>
</gene>
<sequence length="360" mass="42325">MTTMYELFHHAGVDLSLQQVFLILGGIKNSLLYIQHKSVKLFIPSGFTDISCPFVFEKFGFPYEAITVSEYIQRYQKEENFTTEYMAILPFSSEVLRIRELDYVDLTLFGQSYLPIHSVDSEGNRFILRTDDVQDDSSWLDIDVCLQLESSHSWLLEDNLSVYILSRKQLKQCQCIQKIHQLDSKELLEEMATAFLKNTYVDFNDGVVRIEGEQVYVHFIKQFEKCADALRNTESQKQQALILKYVKVELRYFRQFILAGTDGYYRNEFAEVLKVLFDDESNPSKILNIKQWELISKKWRVLGRKLDMRLKRNKDIEEWINTLEVLVKHFHTVQTLETAATHDLKQILASEKKKYLFSLS</sequence>
<dbReference type="EMBL" id="CAKMAB010000030">
    <property type="protein sequence ID" value="CAH1058192.1"/>
    <property type="molecule type" value="Genomic_DNA"/>
</dbReference>
<keyword evidence="2" id="KW-1185">Reference proteome</keyword>
<evidence type="ECO:0008006" key="3">
    <source>
        <dbReference type="Google" id="ProtNLM"/>
    </source>
</evidence>
<accession>A0ABM9BHJ4</accession>
<proteinExistence type="predicted"/>